<dbReference type="InterPro" id="IPR039426">
    <property type="entry name" value="TonB-dep_rcpt-like"/>
</dbReference>
<evidence type="ECO:0000256" key="8">
    <source>
        <dbReference type="ARBA" id="ARBA00023170"/>
    </source>
</evidence>
<dbReference type="InterPro" id="IPR036942">
    <property type="entry name" value="Beta-barrel_TonB_sf"/>
</dbReference>
<keyword evidence="4 10" id="KW-0812">Transmembrane</keyword>
<evidence type="ECO:0000256" key="1">
    <source>
        <dbReference type="ARBA" id="ARBA00004571"/>
    </source>
</evidence>
<dbReference type="InterPro" id="IPR012910">
    <property type="entry name" value="Plug_dom"/>
</dbReference>
<evidence type="ECO:0000256" key="5">
    <source>
        <dbReference type="ARBA" id="ARBA00022729"/>
    </source>
</evidence>
<dbReference type="PANTHER" id="PTHR30069:SF29">
    <property type="entry name" value="HEMOGLOBIN AND HEMOGLOBIN-HAPTOGLOBIN-BINDING PROTEIN 1-RELATED"/>
    <property type="match status" value="1"/>
</dbReference>
<keyword evidence="15" id="KW-1185">Reference proteome</keyword>
<dbReference type="PROSITE" id="PS52016">
    <property type="entry name" value="TONB_DEPENDENT_REC_3"/>
    <property type="match status" value="1"/>
</dbReference>
<keyword evidence="6 11" id="KW-0798">TonB box</keyword>
<dbReference type="Pfam" id="PF07715">
    <property type="entry name" value="Plug"/>
    <property type="match status" value="1"/>
</dbReference>
<organism evidence="14 15">
    <name type="scientific">Tenacibaculum dicentrarchi</name>
    <dbReference type="NCBI Taxonomy" id="669041"/>
    <lineage>
        <taxon>Bacteria</taxon>
        <taxon>Pseudomonadati</taxon>
        <taxon>Bacteroidota</taxon>
        <taxon>Flavobacteriia</taxon>
        <taxon>Flavobacteriales</taxon>
        <taxon>Flavobacteriaceae</taxon>
        <taxon>Tenacibaculum</taxon>
    </lineage>
</organism>
<protein>
    <submittedName>
        <fullName evidence="14">TonB-dependent receptor</fullName>
    </submittedName>
</protein>
<evidence type="ECO:0000256" key="9">
    <source>
        <dbReference type="ARBA" id="ARBA00023237"/>
    </source>
</evidence>
<evidence type="ECO:0000256" key="2">
    <source>
        <dbReference type="ARBA" id="ARBA00022448"/>
    </source>
</evidence>
<comment type="subcellular location">
    <subcellularLocation>
        <location evidence="1 10">Cell outer membrane</location>
        <topology evidence="1 10">Multi-pass membrane protein</topology>
    </subcellularLocation>
</comment>
<reference evidence="14 15" key="1">
    <citation type="submission" date="2024-05" db="EMBL/GenBank/DDBJ databases">
        <authorList>
            <person name="Duchaud E."/>
        </authorList>
    </citation>
    <scope>NUCLEOTIDE SEQUENCE [LARGE SCALE GENOMIC DNA]</scope>
    <source>
        <strain evidence="14">Ena-SAMPLE-TAB-13-05-2024-13:56:06:370-140309</strain>
    </source>
</reference>
<dbReference type="PANTHER" id="PTHR30069">
    <property type="entry name" value="TONB-DEPENDENT OUTER MEMBRANE RECEPTOR"/>
    <property type="match status" value="1"/>
</dbReference>
<keyword evidence="9 10" id="KW-0998">Cell outer membrane</keyword>
<evidence type="ECO:0000256" key="6">
    <source>
        <dbReference type="ARBA" id="ARBA00023077"/>
    </source>
</evidence>
<dbReference type="Gene3D" id="2.40.170.20">
    <property type="entry name" value="TonB-dependent receptor, beta-barrel domain"/>
    <property type="match status" value="1"/>
</dbReference>
<evidence type="ECO:0000259" key="13">
    <source>
        <dbReference type="Pfam" id="PF07715"/>
    </source>
</evidence>
<evidence type="ECO:0000256" key="11">
    <source>
        <dbReference type="RuleBase" id="RU003357"/>
    </source>
</evidence>
<evidence type="ECO:0000256" key="4">
    <source>
        <dbReference type="ARBA" id="ARBA00022692"/>
    </source>
</evidence>
<keyword evidence="5" id="KW-0732">Signal</keyword>
<comment type="similarity">
    <text evidence="10 11">Belongs to the TonB-dependent receptor family.</text>
</comment>
<evidence type="ECO:0000259" key="12">
    <source>
        <dbReference type="Pfam" id="PF00593"/>
    </source>
</evidence>
<proteinExistence type="inferred from homology"/>
<sequence>MTKQSFSALFCVLFHLLFFSQKMLSQKKQDLTITIIDKTTHKVLPNAHVSIGRKHTYTNLNGNAIFHQISDEISEEKSPKKLLRITHVGYVNYQKTVGFSKKNALLIIPLTPDNAILNEVTITQKPVKSFIKYSGNKQKINTEFLAQNRDNSLMQTLQNIPGVSAITIGSGQSKPTIRGLGFNRVVVVENGIKHEAQQWGADHGLEIDQYNVESIEITKGAASLTYGSDAIAGVINIKNNTLPDVNSLAGEVNITHKNNNNLYGISFGVKQRYKHWYYKTRITHQQYGDYKVPVDKITYDNYIFDLHQNYLRNTAGKNHNIGFSLGYTDDALNSTTYISNVDAKNGFFANAHGLEVRTSKIDYDKSSNDIDLPLHKVNHFKINNNTHFTFKNNMLDIEIGFQKNDREEHSEPIAHGYMSKPTSTMERRFNKNTYNFNIKNENYYFDNYKIAIGINVEYQHNKIAGWGFLIPEYTRFTMGAFVYNQLKINTNLHIDAGIRYDYGNLKTQPYYESFVSPVNKNGVISMQKLQRSTKNNLHFDNFSASAGISYLLKNTLYKINIGKSFRIPLANELASNGVNYHMYRYEQGKIDLKPESSYQIDTEFKADFSKFNNFKKASIQLTPFANYFDNYIYLTPTSGYYETLQKYKYTQNKVFRYGGEITLEYTPIKKIAFTASLEYVKSRQLNGEKKNFALPFSPPLTGVFSFEYTFKDWAFFEKTKFFSNLRSTVNQHDIVPPEKPTNGATVINAGLHSNISVFSKKNPLKIQGKLNNIFNKTVFNHTSFYRLIEVPEPNRNFSISIIQTF</sequence>
<name>A0ABM9P093_9FLAO</name>
<dbReference type="Proteomes" id="UP001497514">
    <property type="component" value="Chromosome"/>
</dbReference>
<feature type="domain" description="TonB-dependent receptor plug" evidence="13">
    <location>
        <begin position="135"/>
        <end position="234"/>
    </location>
</feature>
<dbReference type="InterPro" id="IPR037066">
    <property type="entry name" value="Plug_dom_sf"/>
</dbReference>
<gene>
    <name evidence="14" type="ORF">TD3509T_1971</name>
</gene>
<evidence type="ECO:0000256" key="10">
    <source>
        <dbReference type="PROSITE-ProRule" id="PRU01360"/>
    </source>
</evidence>
<evidence type="ECO:0000256" key="7">
    <source>
        <dbReference type="ARBA" id="ARBA00023136"/>
    </source>
</evidence>
<dbReference type="Gene3D" id="2.170.130.10">
    <property type="entry name" value="TonB-dependent receptor, plug domain"/>
    <property type="match status" value="1"/>
</dbReference>
<accession>A0ABM9P093</accession>
<keyword evidence="7 10" id="KW-0472">Membrane</keyword>
<keyword evidence="8 14" id="KW-0675">Receptor</keyword>
<evidence type="ECO:0000256" key="3">
    <source>
        <dbReference type="ARBA" id="ARBA00022452"/>
    </source>
</evidence>
<evidence type="ECO:0000313" key="15">
    <source>
        <dbReference type="Proteomes" id="UP001497514"/>
    </source>
</evidence>
<evidence type="ECO:0000313" key="14">
    <source>
        <dbReference type="EMBL" id="CAL2085948.1"/>
    </source>
</evidence>
<dbReference type="InterPro" id="IPR000531">
    <property type="entry name" value="Beta-barrel_TonB"/>
</dbReference>
<feature type="domain" description="TonB-dependent receptor-like beta-barrel" evidence="12">
    <location>
        <begin position="300"/>
        <end position="772"/>
    </location>
</feature>
<dbReference type="EMBL" id="OZ038524">
    <property type="protein sequence ID" value="CAL2085948.1"/>
    <property type="molecule type" value="Genomic_DNA"/>
</dbReference>
<dbReference type="Pfam" id="PF00593">
    <property type="entry name" value="TonB_dep_Rec_b-barrel"/>
    <property type="match status" value="1"/>
</dbReference>
<keyword evidence="2 10" id="KW-0813">Transport</keyword>
<dbReference type="SUPFAM" id="SSF56935">
    <property type="entry name" value="Porins"/>
    <property type="match status" value="1"/>
</dbReference>
<keyword evidence="3 10" id="KW-1134">Transmembrane beta strand</keyword>